<evidence type="ECO:0008006" key="8">
    <source>
        <dbReference type="Google" id="ProtNLM"/>
    </source>
</evidence>
<comment type="caution">
    <text evidence="6">The sequence shown here is derived from an EMBL/GenBank/DDBJ whole genome shotgun (WGS) entry which is preliminary data.</text>
</comment>
<dbReference type="InterPro" id="IPR036162">
    <property type="entry name" value="Resolvase-like_N_sf"/>
</dbReference>
<dbReference type="InterPro" id="IPR038109">
    <property type="entry name" value="DNA_bind_recomb_sf"/>
</dbReference>
<name>F9RVZ0_9VIBR</name>
<dbReference type="InterPro" id="IPR006119">
    <property type="entry name" value="Resolv_N"/>
</dbReference>
<dbReference type="EMBL" id="AFWE01000227">
    <property type="protein sequence ID" value="EGU29193.1"/>
    <property type="molecule type" value="Genomic_DNA"/>
</dbReference>
<dbReference type="AlphaFoldDB" id="F9RVZ0"/>
<dbReference type="SMART" id="SM00857">
    <property type="entry name" value="Resolvase"/>
    <property type="match status" value="1"/>
</dbReference>
<feature type="domain" description="Recombinase" evidence="5">
    <location>
        <begin position="175"/>
        <end position="297"/>
    </location>
</feature>
<dbReference type="RefSeq" id="WP_005600287.1">
    <property type="nucleotide sequence ID" value="NZ_AFWE01000227.1"/>
</dbReference>
<accession>F9RVZ0</accession>
<protein>
    <recommendedName>
        <fullName evidence="8">Recombinase family protein</fullName>
    </recommendedName>
</protein>
<dbReference type="SUPFAM" id="SSF53041">
    <property type="entry name" value="Resolvase-like"/>
    <property type="match status" value="1"/>
</dbReference>
<keyword evidence="2" id="KW-0233">DNA recombination</keyword>
<keyword evidence="3" id="KW-0175">Coiled coil</keyword>
<keyword evidence="1" id="KW-0238">DNA-binding</keyword>
<organism evidence="6 7">
    <name type="scientific">Vibrio scophthalmi LMG 19158</name>
    <dbReference type="NCBI Taxonomy" id="870967"/>
    <lineage>
        <taxon>Bacteria</taxon>
        <taxon>Pseudomonadati</taxon>
        <taxon>Pseudomonadota</taxon>
        <taxon>Gammaproteobacteria</taxon>
        <taxon>Vibrionales</taxon>
        <taxon>Vibrionaceae</taxon>
        <taxon>Vibrio</taxon>
    </lineage>
</organism>
<dbReference type="GO" id="GO:0000150">
    <property type="term" value="F:DNA strand exchange activity"/>
    <property type="evidence" value="ECO:0007669"/>
    <property type="project" value="InterPro"/>
</dbReference>
<dbReference type="PANTHER" id="PTHR30461:SF2">
    <property type="entry name" value="SERINE RECOMBINASE PINE-RELATED"/>
    <property type="match status" value="1"/>
</dbReference>
<feature type="coiled-coil region" evidence="3">
    <location>
        <begin position="388"/>
        <end position="439"/>
    </location>
</feature>
<dbReference type="Pfam" id="PF07508">
    <property type="entry name" value="Recombinase"/>
    <property type="match status" value="1"/>
</dbReference>
<dbReference type="Pfam" id="PF00239">
    <property type="entry name" value="Resolvase"/>
    <property type="match status" value="1"/>
</dbReference>
<evidence type="ECO:0000259" key="5">
    <source>
        <dbReference type="PROSITE" id="PS51737"/>
    </source>
</evidence>
<evidence type="ECO:0000256" key="2">
    <source>
        <dbReference type="ARBA" id="ARBA00023172"/>
    </source>
</evidence>
<dbReference type="PROSITE" id="PS51737">
    <property type="entry name" value="RECOMBINASE_DNA_BIND"/>
    <property type="match status" value="1"/>
</dbReference>
<dbReference type="InterPro" id="IPR011109">
    <property type="entry name" value="DNA_bind_recombinase_dom"/>
</dbReference>
<reference evidence="6 7" key="1">
    <citation type="journal article" date="2012" name="Int. J. Syst. Evol. Microbiol.">
        <title>Vibrio caribbeanicus sp. nov., isolated from the marine sponge Scleritoderma cyanea.</title>
        <authorList>
            <person name="Hoffmann M."/>
            <person name="Monday S.R."/>
            <person name="Allard M.W."/>
            <person name="Strain E.A."/>
            <person name="Whittaker P."/>
            <person name="Naum M."/>
            <person name="McCarthy P.J."/>
            <person name="Lopez J.V."/>
            <person name="Fischer M."/>
            <person name="Brown E.W."/>
        </authorList>
    </citation>
    <scope>NUCLEOTIDE SEQUENCE [LARGE SCALE GENOMIC DNA]</scope>
    <source>
        <strain evidence="6 7">LMG 19158</strain>
    </source>
</reference>
<sequence>MKPRAYSYIRYSSPQQAKGDSFRRQFAQTQKFCEENGYELDTELSVYKELGKSAFKGEQENLKRFIEDCKSGIVEKGSLLIVENLDRLSRDTINKAMRQFLHLLDYVNIYTLQDRKFYTSNDDVDNDAQVFDIITSLLIMSRAHEESQTKRKRLKESWEAKRQQIDKKKFATSYPHWLVLADDWESFSLKEDAVRAIRKIFELCVDGNGYNQILRHLNDKIEQYPTPSKRSKSGLWVRSTIQLLLSDRRLIGEMQMYKGAYKNRKPYGEPIADYYPQVIDEETFLKAQIAMQSRKVGKGKTGKYRFSNIFRGFLQCAECGNAMEYVDKGNTKKRSQKYLTCTSAKRGGSCTHSRHYRYEELELMLLHLVTENGFLPKPVEPNDLHLQVQKLKEQKVSANNKLNALLEHDFTAPAIMTKVRELNEQVARFDAEIQTIENKLNQKNITYQYDQLVYDLIDEPNEEIKFNNRVNFNSNFSTKVRRASVQNDINCLLVEFVMENDDKHRIMLEPKYYLGACTLANGKTVHKRLHGSPSQYPDIHDDKTIILVLEQYIEWFFELRQIVTELDPALLSDIQPIFDYVIKLIRKYSAKPDDFDNLLMVADAVFQLEPFVENARKYKVELLSDN</sequence>
<dbReference type="InterPro" id="IPR025827">
    <property type="entry name" value="Zn_ribbon_recom_dom"/>
</dbReference>
<dbReference type="PROSITE" id="PS51736">
    <property type="entry name" value="RECOMBINASES_3"/>
    <property type="match status" value="1"/>
</dbReference>
<dbReference type="Pfam" id="PF13408">
    <property type="entry name" value="Zn_ribbon_recom"/>
    <property type="match status" value="1"/>
</dbReference>
<evidence type="ECO:0000256" key="3">
    <source>
        <dbReference type="SAM" id="Coils"/>
    </source>
</evidence>
<evidence type="ECO:0000256" key="1">
    <source>
        <dbReference type="ARBA" id="ARBA00023125"/>
    </source>
</evidence>
<evidence type="ECO:0000313" key="7">
    <source>
        <dbReference type="Proteomes" id="UP000004349"/>
    </source>
</evidence>
<evidence type="ECO:0000313" key="6">
    <source>
        <dbReference type="EMBL" id="EGU29193.1"/>
    </source>
</evidence>
<dbReference type="Gene3D" id="3.90.1750.20">
    <property type="entry name" value="Putative Large Serine Recombinase, Chain B, Domain 2"/>
    <property type="match status" value="1"/>
</dbReference>
<dbReference type="eggNOG" id="COG1961">
    <property type="taxonomic scope" value="Bacteria"/>
</dbReference>
<dbReference type="CDD" id="cd00338">
    <property type="entry name" value="Ser_Recombinase"/>
    <property type="match status" value="1"/>
</dbReference>
<dbReference type="Proteomes" id="UP000004349">
    <property type="component" value="Unassembled WGS sequence"/>
</dbReference>
<evidence type="ECO:0000259" key="4">
    <source>
        <dbReference type="PROSITE" id="PS51736"/>
    </source>
</evidence>
<dbReference type="GO" id="GO:0003677">
    <property type="term" value="F:DNA binding"/>
    <property type="evidence" value="ECO:0007669"/>
    <property type="project" value="UniProtKB-KW"/>
</dbReference>
<dbReference type="Gene3D" id="3.40.50.1390">
    <property type="entry name" value="Resolvase, N-terminal catalytic domain"/>
    <property type="match status" value="1"/>
</dbReference>
<gene>
    <name evidence="6" type="ORF">VIS19158_03796</name>
</gene>
<proteinExistence type="predicted"/>
<dbReference type="PANTHER" id="PTHR30461">
    <property type="entry name" value="DNA-INVERTASE FROM LAMBDOID PROPHAGE"/>
    <property type="match status" value="1"/>
</dbReference>
<feature type="domain" description="Resolvase/invertase-type recombinase catalytic" evidence="4">
    <location>
        <begin position="4"/>
        <end position="165"/>
    </location>
</feature>
<dbReference type="InterPro" id="IPR050639">
    <property type="entry name" value="SSR_resolvase"/>
</dbReference>